<dbReference type="EMBL" id="CCYD01000653">
    <property type="protein sequence ID" value="CEG43078.1"/>
    <property type="molecule type" value="Genomic_DNA"/>
</dbReference>
<dbReference type="Proteomes" id="UP000054928">
    <property type="component" value="Unassembled WGS sequence"/>
</dbReference>
<accession>A0A0P1ANK6</accession>
<dbReference type="GeneID" id="59052664"/>
<proteinExistence type="predicted"/>
<dbReference type="AlphaFoldDB" id="A0A0P1ANK6"/>
<organism evidence="1 2">
    <name type="scientific">Plasmopara halstedii</name>
    <name type="common">Downy mildew of sunflower</name>
    <dbReference type="NCBI Taxonomy" id="4781"/>
    <lineage>
        <taxon>Eukaryota</taxon>
        <taxon>Sar</taxon>
        <taxon>Stramenopiles</taxon>
        <taxon>Oomycota</taxon>
        <taxon>Peronosporomycetes</taxon>
        <taxon>Peronosporales</taxon>
        <taxon>Peronosporaceae</taxon>
        <taxon>Plasmopara</taxon>
    </lineage>
</organism>
<keyword evidence="2" id="KW-1185">Reference proteome</keyword>
<protein>
    <submittedName>
        <fullName evidence="1">Uncharacterized protein</fullName>
    </submittedName>
</protein>
<evidence type="ECO:0000313" key="1">
    <source>
        <dbReference type="EMBL" id="CEG43078.1"/>
    </source>
</evidence>
<name>A0A0P1ANK6_PLAHL</name>
<evidence type="ECO:0000313" key="2">
    <source>
        <dbReference type="Proteomes" id="UP000054928"/>
    </source>
</evidence>
<sequence>MQVILADNLETKIYVHFGVVVNAGVNRRHDSRESPDLCKKRERTHLCLVVVELLHPLQLRIPVSLLFVYVSSIFSISRVKVAFIGSSD</sequence>
<reference evidence="2" key="1">
    <citation type="submission" date="2014-09" db="EMBL/GenBank/DDBJ databases">
        <authorList>
            <person name="Sharma Rahul"/>
            <person name="Thines Marco"/>
        </authorList>
    </citation>
    <scope>NUCLEOTIDE SEQUENCE [LARGE SCALE GENOMIC DNA]</scope>
</reference>
<dbReference type="RefSeq" id="XP_036263252.1">
    <property type="nucleotide sequence ID" value="XM_036407559.1"/>
</dbReference>